<evidence type="ECO:0000313" key="8">
    <source>
        <dbReference type="EMBL" id="KGJ06113.1"/>
    </source>
</evidence>
<evidence type="ECO:0000313" key="10">
    <source>
        <dbReference type="Proteomes" id="UP000029846"/>
    </source>
</evidence>
<dbReference type="eggNOG" id="COG2176">
    <property type="taxonomic scope" value="Bacteria"/>
</dbReference>
<dbReference type="STRING" id="376733.SAMN04487972_104183"/>
<reference evidence="9 11" key="3">
    <citation type="submission" date="2016-10" db="EMBL/GenBank/DDBJ databases">
        <authorList>
            <person name="de Groot N.N."/>
        </authorList>
    </citation>
    <scope>NUCLEOTIDE SEQUENCE [LARGE SCALE GENOMIC DNA]</scope>
    <source>
        <strain evidence="9 11">CGMCC 1.6117</strain>
    </source>
</reference>
<evidence type="ECO:0000256" key="1">
    <source>
        <dbReference type="ARBA" id="ARBA00012417"/>
    </source>
</evidence>
<feature type="domain" description="Exonuclease" evidence="7">
    <location>
        <begin position="449"/>
        <end position="616"/>
    </location>
</feature>
<protein>
    <recommendedName>
        <fullName evidence="1">DNA-directed DNA polymerase</fullName>
        <ecNumber evidence="1">2.7.7.7</ecNumber>
    </recommendedName>
</protein>
<dbReference type="Gene3D" id="3.30.420.10">
    <property type="entry name" value="Ribonuclease H-like superfamily/Ribonuclease H"/>
    <property type="match status" value="1"/>
</dbReference>
<dbReference type="EMBL" id="FOJO01000004">
    <property type="protein sequence ID" value="SFA46234.1"/>
    <property type="molecule type" value="Genomic_DNA"/>
</dbReference>
<dbReference type="InterPro" id="IPR006054">
    <property type="entry name" value="DnaQ"/>
</dbReference>
<evidence type="ECO:0000256" key="2">
    <source>
        <dbReference type="ARBA" id="ARBA00025483"/>
    </source>
</evidence>
<dbReference type="Pfam" id="PF00929">
    <property type="entry name" value="RNase_T"/>
    <property type="match status" value="1"/>
</dbReference>
<gene>
    <name evidence="8" type="ORF">IT41_02835</name>
    <name evidence="9" type="ORF">SAMN04487972_104183</name>
</gene>
<dbReference type="InterPro" id="IPR012337">
    <property type="entry name" value="RNaseH-like_sf"/>
</dbReference>
<dbReference type="NCBIfam" id="TIGR00573">
    <property type="entry name" value="dnaq"/>
    <property type="match status" value="1"/>
</dbReference>
<dbReference type="PANTHER" id="PTHR30231:SF41">
    <property type="entry name" value="DNA POLYMERASE III SUBUNIT EPSILON"/>
    <property type="match status" value="1"/>
</dbReference>
<dbReference type="Proteomes" id="UP000182312">
    <property type="component" value="Unassembled WGS sequence"/>
</dbReference>
<dbReference type="SUPFAM" id="SSF53098">
    <property type="entry name" value="Ribonuclease H-like"/>
    <property type="match status" value="1"/>
</dbReference>
<keyword evidence="6" id="KW-1133">Transmembrane helix</keyword>
<evidence type="ECO:0000256" key="6">
    <source>
        <dbReference type="SAM" id="Phobius"/>
    </source>
</evidence>
<dbReference type="CDD" id="cd06127">
    <property type="entry name" value="DEDDh"/>
    <property type="match status" value="1"/>
</dbReference>
<sequence>MLTGLSLRLRVFLIFAGLAAGLMAVLAAALLVAWRRLQAAGAEVSGEIAPHVISALAGAGAIGFFGALALVVWVWFLFDQNVARPIETLAGGLRTGAAPDADEGRYLADLAPAAREAAEARAQSAEALAEAVQRHVQELDREKAMLESVLSGISAVALMTDDGGRVMFFNGAAREALPGLVLGQPLSRHLRPAALDMAERRLAASPNGATELTVLTAAGQRLAGQIRAAGEGERVLVLRPPATLRRAEALESLRRHAAALVPMLEAAEDALPPEVGRAIHNEGAALIADLRGLDPAPAPMQVDAAALAASVEEAERGEIAALCLAGDGGALAVLFSDLARRLAASGRPARLDIVGDGDEARITLSWQGAALNMARLDEWLADAPDPDRPGESGAAIAAELGTGLWTEPQPGGGCIVMPLPASASACEIAPSLTYRPQLAGTGEALGELTCVVFDTETTGLDPSDRIVQIAGIRIMAGQPTGERFQTLVNPGRPIPPGSTQIHGITDAMVADAPDMTAALRAFQHFTEDAVLVAHNAPFDMGLLRAAATETGVAFPNRVLDTILLSAMVWGQAAPHGLDALAGRLGVTIPPELRHTAMGDAEATAQIFLRLIPALQAKGLTDLGAIRDEARRHRRLIEDANR</sequence>
<keyword evidence="5" id="KW-0175">Coiled coil</keyword>
<dbReference type="SMART" id="SM00479">
    <property type="entry name" value="EXOIII"/>
    <property type="match status" value="1"/>
</dbReference>
<evidence type="ECO:0000313" key="9">
    <source>
        <dbReference type="EMBL" id="SFA46234.1"/>
    </source>
</evidence>
<dbReference type="AlphaFoldDB" id="A0A099F794"/>
<dbReference type="eggNOG" id="COG5002">
    <property type="taxonomic scope" value="Bacteria"/>
</dbReference>
<dbReference type="GO" id="GO:0003887">
    <property type="term" value="F:DNA-directed DNA polymerase activity"/>
    <property type="evidence" value="ECO:0007669"/>
    <property type="project" value="UniProtKB-EC"/>
</dbReference>
<reference evidence="8 10" key="1">
    <citation type="submission" date="2014-09" db="EMBL/GenBank/DDBJ databases">
        <authorList>
            <person name="McGinnis J.M."/>
            <person name="Wolfgang W.J."/>
        </authorList>
    </citation>
    <scope>NUCLEOTIDE SEQUENCE [LARGE SCALE GENOMIC DNA]</scope>
    <source>
        <strain evidence="8 10">JCM 14014</strain>
    </source>
</reference>
<dbReference type="EC" id="2.7.7.7" evidence="1"/>
<keyword evidence="10" id="KW-1185">Reference proteome</keyword>
<reference evidence="8 10" key="2">
    <citation type="submission" date="2014-10" db="EMBL/GenBank/DDBJ databases">
        <title>Paracoccus sanguinis sp. nov., isolated from clinical specimens of New York State patients.</title>
        <authorList>
            <person name="Mingle L.A."/>
            <person name="Cole J.A."/>
            <person name="Lapierre P."/>
            <person name="Musser K.A."/>
        </authorList>
    </citation>
    <scope>NUCLEOTIDE SEQUENCE [LARGE SCALE GENOMIC DNA]</scope>
    <source>
        <strain evidence="8 10">JCM 14014</strain>
    </source>
</reference>
<comment type="catalytic activity">
    <reaction evidence="4">
        <text>DNA(n) + a 2'-deoxyribonucleoside 5'-triphosphate = DNA(n+1) + diphosphate</text>
        <dbReference type="Rhea" id="RHEA:22508"/>
        <dbReference type="Rhea" id="RHEA-COMP:17339"/>
        <dbReference type="Rhea" id="RHEA-COMP:17340"/>
        <dbReference type="ChEBI" id="CHEBI:33019"/>
        <dbReference type="ChEBI" id="CHEBI:61560"/>
        <dbReference type="ChEBI" id="CHEBI:173112"/>
        <dbReference type="EC" id="2.7.7.7"/>
    </reaction>
</comment>
<dbReference type="GO" id="GO:0003677">
    <property type="term" value="F:DNA binding"/>
    <property type="evidence" value="ECO:0007669"/>
    <property type="project" value="InterPro"/>
</dbReference>
<evidence type="ECO:0000256" key="4">
    <source>
        <dbReference type="ARBA" id="ARBA00049244"/>
    </source>
</evidence>
<keyword evidence="6" id="KW-0812">Transmembrane</keyword>
<dbReference type="RefSeq" id="WP_036738655.1">
    <property type="nucleotide sequence ID" value="NZ_FOJO01000004.1"/>
</dbReference>
<keyword evidence="6" id="KW-0472">Membrane</keyword>
<proteinExistence type="predicted"/>
<dbReference type="PANTHER" id="PTHR30231">
    <property type="entry name" value="DNA POLYMERASE III SUBUNIT EPSILON"/>
    <property type="match status" value="1"/>
</dbReference>
<comment type="function">
    <text evidence="2">DNA polymerase III is a complex, multichain enzyme responsible for most of the replicative synthesis in bacteria. The epsilon subunit contain the editing function and is a proofreading 3'-5' exonuclease.</text>
</comment>
<dbReference type="GO" id="GO:0045004">
    <property type="term" value="P:DNA replication proofreading"/>
    <property type="evidence" value="ECO:0007669"/>
    <property type="project" value="TreeGrafter"/>
</dbReference>
<feature type="coiled-coil region" evidence="5">
    <location>
        <begin position="115"/>
        <end position="149"/>
    </location>
</feature>
<feature type="transmembrane region" description="Helical" evidence="6">
    <location>
        <begin position="55"/>
        <end position="78"/>
    </location>
</feature>
<dbReference type="GO" id="GO:0005829">
    <property type="term" value="C:cytosol"/>
    <property type="evidence" value="ECO:0007669"/>
    <property type="project" value="TreeGrafter"/>
</dbReference>
<feature type="transmembrane region" description="Helical" evidence="6">
    <location>
        <begin position="12"/>
        <end position="34"/>
    </location>
</feature>
<dbReference type="InterPro" id="IPR013520">
    <property type="entry name" value="Ribonucl_H"/>
</dbReference>
<organism evidence="8 10">
    <name type="scientific">Paracoccus halophilus</name>
    <dbReference type="NCBI Taxonomy" id="376733"/>
    <lineage>
        <taxon>Bacteria</taxon>
        <taxon>Pseudomonadati</taxon>
        <taxon>Pseudomonadota</taxon>
        <taxon>Alphaproteobacteria</taxon>
        <taxon>Rhodobacterales</taxon>
        <taxon>Paracoccaceae</taxon>
        <taxon>Paracoccus</taxon>
    </lineage>
</organism>
<dbReference type="GO" id="GO:0008408">
    <property type="term" value="F:3'-5' exonuclease activity"/>
    <property type="evidence" value="ECO:0007669"/>
    <property type="project" value="TreeGrafter"/>
</dbReference>
<dbReference type="FunFam" id="3.30.420.10:FF:000045">
    <property type="entry name" value="3'-5' exonuclease DinG"/>
    <property type="match status" value="1"/>
</dbReference>
<comment type="subunit">
    <text evidence="3">DNA polymerase III contains a core (composed of alpha, epsilon and theta chains) that associates with a tau subunit. This core dimerizes to form the POLIII' complex. PolIII' associates with the gamma complex (composed of gamma, delta, delta', psi and chi chains) and with the beta chain to form the complete DNA polymerase III complex.</text>
</comment>
<evidence type="ECO:0000256" key="3">
    <source>
        <dbReference type="ARBA" id="ARBA00026073"/>
    </source>
</evidence>
<accession>A0A099F794</accession>
<evidence type="ECO:0000259" key="7">
    <source>
        <dbReference type="SMART" id="SM00479"/>
    </source>
</evidence>
<name>A0A099F794_9RHOB</name>
<dbReference type="InterPro" id="IPR036397">
    <property type="entry name" value="RNaseH_sf"/>
</dbReference>
<evidence type="ECO:0000256" key="5">
    <source>
        <dbReference type="SAM" id="Coils"/>
    </source>
</evidence>
<evidence type="ECO:0000313" key="11">
    <source>
        <dbReference type="Proteomes" id="UP000182312"/>
    </source>
</evidence>
<dbReference type="EMBL" id="JRKN01000003">
    <property type="protein sequence ID" value="KGJ06113.1"/>
    <property type="molecule type" value="Genomic_DNA"/>
</dbReference>
<dbReference type="Proteomes" id="UP000029846">
    <property type="component" value="Unassembled WGS sequence"/>
</dbReference>
<dbReference type="OrthoDB" id="9804290at2"/>